<evidence type="ECO:0000256" key="3">
    <source>
        <dbReference type="ARBA" id="ARBA00022723"/>
    </source>
</evidence>
<evidence type="ECO:0000256" key="4">
    <source>
        <dbReference type="ARBA" id="ARBA00022842"/>
    </source>
</evidence>
<dbReference type="RefSeq" id="WP_120712123.1">
    <property type="nucleotide sequence ID" value="NZ_RBCJ01000003.1"/>
</dbReference>
<evidence type="ECO:0000256" key="1">
    <source>
        <dbReference type="ARBA" id="ARBA00001946"/>
    </source>
</evidence>
<dbReference type="SFLD" id="SFLDS00003">
    <property type="entry name" value="Haloacid_Dehalogenase"/>
    <property type="match status" value="1"/>
</dbReference>
<dbReference type="GO" id="GO:0046872">
    <property type="term" value="F:metal ion binding"/>
    <property type="evidence" value="ECO:0007669"/>
    <property type="project" value="UniProtKB-KW"/>
</dbReference>
<dbReference type="InterPro" id="IPR006439">
    <property type="entry name" value="HAD-SF_hydro_IA"/>
</dbReference>
<dbReference type="PANTHER" id="PTHR46193:SF18">
    <property type="entry name" value="HEXITOL PHOSPHATASE B"/>
    <property type="match status" value="1"/>
</dbReference>
<dbReference type="InterPro" id="IPR023198">
    <property type="entry name" value="PGP-like_dom2"/>
</dbReference>
<comment type="caution">
    <text evidence="6">The sequence shown here is derived from an EMBL/GenBank/DDBJ whole genome shotgun (WGS) entry which is preliminary data.</text>
</comment>
<keyword evidence="3" id="KW-0479">Metal-binding</keyword>
<keyword evidence="7" id="KW-1185">Reference proteome</keyword>
<keyword evidence="5" id="KW-0119">Carbohydrate metabolism</keyword>
<dbReference type="SFLD" id="SFLDG01129">
    <property type="entry name" value="C1.5:_HAD__Beta-PGM__Phosphata"/>
    <property type="match status" value="1"/>
</dbReference>
<dbReference type="InterPro" id="IPR036412">
    <property type="entry name" value="HAD-like_sf"/>
</dbReference>
<dbReference type="OrthoDB" id="9797743at2"/>
<sequence length="243" mass="27240">MIKALIFDLDGTLIQTEVLKATSYAQAIQQLTDHAVGEQQVLDVFGKFVGLSREKVVEGLYREFLSELELHLGSQDSDHIKERIINKRLSIYDEILKDTALLSKHFCPFTLELLHKAHFEKFHVVLATMSHLPQAKRMVTLMGIVDKLDLILTRDDVDKGKPDPEIYLKAKNALQLDSDECLVIEDSVNGIKAGLSAGMQVFAVTNDVTRRSVHSGNLLDDAYIVDTLEDLSSRVFGFIQAET</sequence>
<dbReference type="AlphaFoldDB" id="A0A3B0C219"/>
<dbReference type="PANTHER" id="PTHR46193">
    <property type="entry name" value="6-PHOSPHOGLUCONATE PHOSPHATASE"/>
    <property type="match status" value="1"/>
</dbReference>
<reference evidence="6 7" key="1">
    <citation type="submission" date="2018-10" db="EMBL/GenBank/DDBJ databases">
        <title>Ulvibacterium marinum gen. nov., sp. nov., a novel marine bacterium of the family Flavobacteriaceae, isolated from a culture of the green alga Ulva prolifera.</title>
        <authorList>
            <person name="Zhang Z."/>
        </authorList>
    </citation>
    <scope>NUCLEOTIDE SEQUENCE [LARGE SCALE GENOMIC DNA]</scope>
    <source>
        <strain evidence="6 7">CCMM003</strain>
    </source>
</reference>
<dbReference type="GO" id="GO:0003824">
    <property type="term" value="F:catalytic activity"/>
    <property type="evidence" value="ECO:0007669"/>
    <property type="project" value="UniProtKB-ARBA"/>
</dbReference>
<dbReference type="NCBIfam" id="TIGR01509">
    <property type="entry name" value="HAD-SF-IA-v3"/>
    <property type="match status" value="1"/>
</dbReference>
<dbReference type="InterPro" id="IPR051600">
    <property type="entry name" value="Beta-PGM-like"/>
</dbReference>
<keyword evidence="4" id="KW-0460">Magnesium</keyword>
<dbReference type="Pfam" id="PF00702">
    <property type="entry name" value="Hydrolase"/>
    <property type="match status" value="1"/>
</dbReference>
<protein>
    <submittedName>
        <fullName evidence="6">HAD family phosphatase</fullName>
    </submittedName>
</protein>
<comment type="similarity">
    <text evidence="2">Belongs to the HAD-like hydrolase superfamily. CbbY/CbbZ/Gph/YieH family.</text>
</comment>
<evidence type="ECO:0000313" key="6">
    <source>
        <dbReference type="EMBL" id="RKN79312.1"/>
    </source>
</evidence>
<dbReference type="Gene3D" id="1.10.150.240">
    <property type="entry name" value="Putative phosphatase, domain 2"/>
    <property type="match status" value="1"/>
</dbReference>
<gene>
    <name evidence="6" type="ORF">D7Z94_13385</name>
</gene>
<dbReference type="NCBIfam" id="TIGR01549">
    <property type="entry name" value="HAD-SF-IA-v1"/>
    <property type="match status" value="1"/>
</dbReference>
<dbReference type="EMBL" id="RBCJ01000003">
    <property type="protein sequence ID" value="RKN79312.1"/>
    <property type="molecule type" value="Genomic_DNA"/>
</dbReference>
<dbReference type="SUPFAM" id="SSF56784">
    <property type="entry name" value="HAD-like"/>
    <property type="match status" value="1"/>
</dbReference>
<evidence type="ECO:0000313" key="7">
    <source>
        <dbReference type="Proteomes" id="UP000276603"/>
    </source>
</evidence>
<evidence type="ECO:0000256" key="5">
    <source>
        <dbReference type="ARBA" id="ARBA00023277"/>
    </source>
</evidence>
<dbReference type="Proteomes" id="UP000276603">
    <property type="component" value="Unassembled WGS sequence"/>
</dbReference>
<organism evidence="6 7">
    <name type="scientific">Ulvibacterium marinum</name>
    <dbReference type="NCBI Taxonomy" id="2419782"/>
    <lineage>
        <taxon>Bacteria</taxon>
        <taxon>Pseudomonadati</taxon>
        <taxon>Bacteroidota</taxon>
        <taxon>Flavobacteriia</taxon>
        <taxon>Flavobacteriales</taxon>
        <taxon>Flavobacteriaceae</taxon>
        <taxon>Ulvibacterium</taxon>
    </lineage>
</organism>
<comment type="cofactor">
    <cofactor evidence="1">
        <name>Mg(2+)</name>
        <dbReference type="ChEBI" id="CHEBI:18420"/>
    </cofactor>
</comment>
<evidence type="ECO:0000256" key="2">
    <source>
        <dbReference type="ARBA" id="ARBA00006171"/>
    </source>
</evidence>
<dbReference type="Gene3D" id="3.40.50.1000">
    <property type="entry name" value="HAD superfamily/HAD-like"/>
    <property type="match status" value="1"/>
</dbReference>
<proteinExistence type="inferred from homology"/>
<dbReference type="PRINTS" id="PR00413">
    <property type="entry name" value="HADHALOGNASE"/>
</dbReference>
<accession>A0A3B0C219</accession>
<name>A0A3B0C219_9FLAO</name>
<dbReference type="InterPro" id="IPR023214">
    <property type="entry name" value="HAD_sf"/>
</dbReference>